<dbReference type="EMBL" id="JAPHNI010000625">
    <property type="protein sequence ID" value="KAJ8109333.1"/>
    <property type="molecule type" value="Genomic_DNA"/>
</dbReference>
<comment type="caution">
    <text evidence="1">The sequence shown here is derived from an EMBL/GenBank/DDBJ whole genome shotgun (WGS) entry which is preliminary data.</text>
</comment>
<protein>
    <submittedName>
        <fullName evidence="1">Uncharacterized protein</fullName>
    </submittedName>
</protein>
<dbReference type="Proteomes" id="UP001153331">
    <property type="component" value="Unassembled WGS sequence"/>
</dbReference>
<reference evidence="1" key="1">
    <citation type="submission" date="2022-11" db="EMBL/GenBank/DDBJ databases">
        <title>Genome Sequence of Boeremia exigua.</title>
        <authorList>
            <person name="Buettner E."/>
        </authorList>
    </citation>
    <scope>NUCLEOTIDE SEQUENCE</scope>
    <source>
        <strain evidence="1">CU02</strain>
    </source>
</reference>
<name>A0ACC2I2Y5_9PLEO</name>
<keyword evidence="2" id="KW-1185">Reference proteome</keyword>
<organism evidence="1 2">
    <name type="scientific">Boeremia exigua</name>
    <dbReference type="NCBI Taxonomy" id="749465"/>
    <lineage>
        <taxon>Eukaryota</taxon>
        <taxon>Fungi</taxon>
        <taxon>Dikarya</taxon>
        <taxon>Ascomycota</taxon>
        <taxon>Pezizomycotina</taxon>
        <taxon>Dothideomycetes</taxon>
        <taxon>Pleosporomycetidae</taxon>
        <taxon>Pleosporales</taxon>
        <taxon>Pleosporineae</taxon>
        <taxon>Didymellaceae</taxon>
        <taxon>Boeremia</taxon>
    </lineage>
</organism>
<evidence type="ECO:0000313" key="1">
    <source>
        <dbReference type="EMBL" id="KAJ8109333.1"/>
    </source>
</evidence>
<sequence length="265" mass="29255">MLADASAELAKCNACKEPKIRHPRKVFALIVLEKGSFEASVETANCGRFSSCKRCLEKSVQHTKVYSCQADDTATNAIETLTGASGMNLEVRQQYWQVAVARRRATEQRCFLQGRIGLEKKLHEYHLAKGAERRENSKQTYLGASRRAPNTRLKAASAYRARRGAARYSLLGGGRKVNGRQARRRKVSARASVGAKRAASVTATRQVVEPRAPGCYTSIAVTPETQSNRDARHCPAARRAASLWSRKRAASTNHAVQVQPPPRRP</sequence>
<gene>
    <name evidence="1" type="ORF">OPT61_g7529</name>
</gene>
<evidence type="ECO:0000313" key="2">
    <source>
        <dbReference type="Proteomes" id="UP001153331"/>
    </source>
</evidence>
<proteinExistence type="predicted"/>
<accession>A0ACC2I2Y5</accession>